<evidence type="ECO:0000313" key="1">
    <source>
        <dbReference type="EMBL" id="MFC5649264.1"/>
    </source>
</evidence>
<dbReference type="EMBL" id="JBHSOW010000032">
    <property type="protein sequence ID" value="MFC5649264.1"/>
    <property type="molecule type" value="Genomic_DNA"/>
</dbReference>
<protein>
    <submittedName>
        <fullName evidence="1">Ferredoxin</fullName>
    </submittedName>
</protein>
<dbReference type="Gene3D" id="3.40.30.10">
    <property type="entry name" value="Glutaredoxin"/>
    <property type="match status" value="1"/>
</dbReference>
<reference evidence="2" key="1">
    <citation type="journal article" date="2019" name="Int. J. Syst. Evol. Microbiol.">
        <title>The Global Catalogue of Microorganisms (GCM) 10K type strain sequencing project: providing services to taxonomists for standard genome sequencing and annotation.</title>
        <authorList>
            <consortium name="The Broad Institute Genomics Platform"/>
            <consortium name="The Broad Institute Genome Sequencing Center for Infectious Disease"/>
            <person name="Wu L."/>
            <person name="Ma J."/>
        </authorList>
    </citation>
    <scope>NUCLEOTIDE SEQUENCE [LARGE SCALE GENOMIC DNA]</scope>
    <source>
        <strain evidence="2">CGMCC 1.3240</strain>
    </source>
</reference>
<accession>A0ABW0VX22</accession>
<dbReference type="CDD" id="cd02980">
    <property type="entry name" value="TRX_Fd_family"/>
    <property type="match status" value="1"/>
</dbReference>
<dbReference type="Proteomes" id="UP001596047">
    <property type="component" value="Unassembled WGS sequence"/>
</dbReference>
<dbReference type="InterPro" id="IPR036249">
    <property type="entry name" value="Thioredoxin-like_sf"/>
</dbReference>
<comment type="caution">
    <text evidence="1">The sequence shown here is derived from an EMBL/GenBank/DDBJ whole genome shotgun (WGS) entry which is preliminary data.</text>
</comment>
<sequence length="120" mass="13532">MSTWNLEETQCHLLLCNGSSCMRSQGEEVTQAIREEIKALGADSRIHTTRTRCNGRCQDACVVIAYPAGLWYRDMTPELGRELIRKLAADEMLEEQLVYSYQERFVASGQSVPGTNKMAN</sequence>
<gene>
    <name evidence="1" type="ORF">ACFPYJ_09005</name>
</gene>
<proteinExistence type="predicted"/>
<dbReference type="Pfam" id="PF01257">
    <property type="entry name" value="2Fe-2S_thioredx"/>
    <property type="match status" value="1"/>
</dbReference>
<evidence type="ECO:0000313" key="2">
    <source>
        <dbReference type="Proteomes" id="UP001596047"/>
    </source>
</evidence>
<organism evidence="1 2">
    <name type="scientific">Paenibacillus solisilvae</name>
    <dbReference type="NCBI Taxonomy" id="2486751"/>
    <lineage>
        <taxon>Bacteria</taxon>
        <taxon>Bacillati</taxon>
        <taxon>Bacillota</taxon>
        <taxon>Bacilli</taxon>
        <taxon>Bacillales</taxon>
        <taxon>Paenibacillaceae</taxon>
        <taxon>Paenibacillus</taxon>
    </lineage>
</organism>
<dbReference type="RefSeq" id="WP_379187774.1">
    <property type="nucleotide sequence ID" value="NZ_JBHSOW010000032.1"/>
</dbReference>
<keyword evidence="2" id="KW-1185">Reference proteome</keyword>
<name>A0ABW0VX22_9BACL</name>
<dbReference type="SUPFAM" id="SSF52833">
    <property type="entry name" value="Thioredoxin-like"/>
    <property type="match status" value="1"/>
</dbReference>